<dbReference type="PANTHER" id="PTHR35535">
    <property type="entry name" value="HEAT SHOCK PROTEIN HSLJ"/>
    <property type="match status" value="1"/>
</dbReference>
<reference evidence="2 3" key="1">
    <citation type="journal article" date="2017" name="Nat. Commun.">
        <title>In situ click chemistry generation of cyclooxygenase-2 inhibitors.</title>
        <authorList>
            <person name="Bhardwaj A."/>
            <person name="Kaur J."/>
            <person name="Wuest M."/>
            <person name="Wuest F."/>
        </authorList>
    </citation>
    <scope>NUCLEOTIDE SEQUENCE [LARGE SCALE GENOMIC DNA]</scope>
    <source>
        <strain evidence="2">S2_018_000_R2_106</strain>
    </source>
</reference>
<protein>
    <submittedName>
        <fullName evidence="2">META domain-containing protein</fullName>
    </submittedName>
</protein>
<organism evidence="2 3">
    <name type="scientific">Blastochloris viridis</name>
    <name type="common">Rhodopseudomonas viridis</name>
    <dbReference type="NCBI Taxonomy" id="1079"/>
    <lineage>
        <taxon>Bacteria</taxon>
        <taxon>Pseudomonadati</taxon>
        <taxon>Pseudomonadota</taxon>
        <taxon>Alphaproteobacteria</taxon>
        <taxon>Hyphomicrobiales</taxon>
        <taxon>Blastochloridaceae</taxon>
        <taxon>Blastochloris</taxon>
    </lineage>
</organism>
<evidence type="ECO:0000259" key="1">
    <source>
        <dbReference type="Pfam" id="PF03724"/>
    </source>
</evidence>
<evidence type="ECO:0000313" key="2">
    <source>
        <dbReference type="EMBL" id="TKW60775.1"/>
    </source>
</evidence>
<evidence type="ECO:0000313" key="3">
    <source>
        <dbReference type="Proteomes" id="UP000320948"/>
    </source>
</evidence>
<dbReference type="InterPro" id="IPR053147">
    <property type="entry name" value="Hsp_HslJ-like"/>
</dbReference>
<dbReference type="PANTHER" id="PTHR35535:SF1">
    <property type="entry name" value="HEAT SHOCK PROTEIN HSLJ"/>
    <property type="match status" value="1"/>
</dbReference>
<accession>A0A6N4QZX6</accession>
<dbReference type="Proteomes" id="UP000320948">
    <property type="component" value="Unassembled WGS sequence"/>
</dbReference>
<dbReference type="InterPro" id="IPR038670">
    <property type="entry name" value="HslJ-like_sf"/>
</dbReference>
<comment type="caution">
    <text evidence="2">The sequence shown here is derived from an EMBL/GenBank/DDBJ whole genome shotgun (WGS) entry which is preliminary data.</text>
</comment>
<dbReference type="InterPro" id="IPR005184">
    <property type="entry name" value="DUF306_Meta_HslJ"/>
</dbReference>
<dbReference type="AlphaFoldDB" id="A0A6N4QZX6"/>
<sequence length="191" mass="20768">MGGFFVICTCGLPIWGFGRYRYSQQQGAFFMTTLLRTCACAVLLAGLAACSSADKQPVPLPPHVAERPAAGETAAQPTLTETYWKAVELMGKPVPEGNREAYIILKKDTNQVAASGGCNGMGSSYELKGMDRIRFTPAISTQMACAKGMETDRMLGEVLERTDSYTLANGRLQLNRARMAPLAVFEPVYLR</sequence>
<dbReference type="Gene3D" id="2.40.128.270">
    <property type="match status" value="1"/>
</dbReference>
<gene>
    <name evidence="2" type="ORF">DI628_07740</name>
</gene>
<proteinExistence type="predicted"/>
<dbReference type="Pfam" id="PF03724">
    <property type="entry name" value="META"/>
    <property type="match status" value="1"/>
</dbReference>
<name>A0A6N4QZX6_BLAVI</name>
<dbReference type="EMBL" id="VAFM01000002">
    <property type="protein sequence ID" value="TKW60775.1"/>
    <property type="molecule type" value="Genomic_DNA"/>
</dbReference>
<feature type="domain" description="DUF306" evidence="1">
    <location>
        <begin position="78"/>
        <end position="186"/>
    </location>
</feature>